<keyword evidence="5" id="KW-0479">Metal-binding</keyword>
<keyword evidence="4" id="KW-0808">Transferase</keyword>
<evidence type="ECO:0000256" key="9">
    <source>
        <dbReference type="PROSITE-ProRule" id="PRU00175"/>
    </source>
</evidence>
<evidence type="ECO:0000256" key="3">
    <source>
        <dbReference type="ARBA" id="ARBA00012483"/>
    </source>
</evidence>
<name>A0ABD1A3X7_CARAN</name>
<comment type="pathway">
    <text evidence="2">Protein modification; protein ubiquitination.</text>
</comment>
<dbReference type="Proteomes" id="UP001558713">
    <property type="component" value="Unassembled WGS sequence"/>
</dbReference>
<evidence type="ECO:0000256" key="5">
    <source>
        <dbReference type="ARBA" id="ARBA00022723"/>
    </source>
</evidence>
<dbReference type="EMBL" id="JBANAX010000665">
    <property type="protein sequence ID" value="KAL1198479.1"/>
    <property type="molecule type" value="Genomic_DNA"/>
</dbReference>
<feature type="domain" description="RING-type" evidence="12">
    <location>
        <begin position="108"/>
        <end position="150"/>
    </location>
</feature>
<evidence type="ECO:0000313" key="14">
    <source>
        <dbReference type="Proteomes" id="UP001558713"/>
    </source>
</evidence>
<keyword evidence="8" id="KW-0862">Zinc</keyword>
<evidence type="ECO:0000256" key="4">
    <source>
        <dbReference type="ARBA" id="ARBA00022679"/>
    </source>
</evidence>
<dbReference type="InterPro" id="IPR044600">
    <property type="entry name" value="ATL1/ATL16-like"/>
</dbReference>
<dbReference type="GO" id="GO:0008270">
    <property type="term" value="F:zinc ion binding"/>
    <property type="evidence" value="ECO:0007669"/>
    <property type="project" value="UniProtKB-KW"/>
</dbReference>
<dbReference type="EC" id="2.3.2.27" evidence="3"/>
<evidence type="ECO:0000256" key="7">
    <source>
        <dbReference type="ARBA" id="ARBA00022786"/>
    </source>
</evidence>
<dbReference type="InterPro" id="IPR001841">
    <property type="entry name" value="Znf_RING"/>
</dbReference>
<keyword evidence="14" id="KW-1185">Reference proteome</keyword>
<reference evidence="13 14" key="1">
    <citation type="submission" date="2024-04" db="EMBL/GenBank/DDBJ databases">
        <title>Genome assembly C_amara_ONT_v2.</title>
        <authorList>
            <person name="Yant L."/>
            <person name="Moore C."/>
            <person name="Slenker M."/>
        </authorList>
    </citation>
    <scope>NUCLEOTIDE SEQUENCE [LARGE SCALE GENOMIC DNA]</scope>
    <source>
        <tissue evidence="13">Leaf</tissue>
    </source>
</reference>
<evidence type="ECO:0000256" key="6">
    <source>
        <dbReference type="ARBA" id="ARBA00022771"/>
    </source>
</evidence>
<dbReference type="PANTHER" id="PTHR46913:SF23">
    <property type="entry name" value="E3 UBIQUITIN-PROTEIN LIGASE RHA4A-RELATED"/>
    <property type="match status" value="1"/>
</dbReference>
<dbReference type="CDD" id="cd16461">
    <property type="entry name" value="RING-H2_EL5-like"/>
    <property type="match status" value="1"/>
</dbReference>
<evidence type="ECO:0000256" key="2">
    <source>
        <dbReference type="ARBA" id="ARBA00004906"/>
    </source>
</evidence>
<evidence type="ECO:0000256" key="10">
    <source>
        <dbReference type="SAM" id="MobiDB-lite"/>
    </source>
</evidence>
<feature type="region of interest" description="Disordered" evidence="10">
    <location>
        <begin position="163"/>
        <end position="208"/>
    </location>
</feature>
<keyword evidence="11" id="KW-0812">Transmembrane</keyword>
<dbReference type="AlphaFoldDB" id="A0ABD1A3X7"/>
<gene>
    <name evidence="13" type="ORF">V5N11_022660</name>
</gene>
<accession>A0ABD1A3X7</accession>
<keyword evidence="6 9" id="KW-0863">Zinc-finger</keyword>
<dbReference type="SMART" id="SM00184">
    <property type="entry name" value="RING"/>
    <property type="match status" value="1"/>
</dbReference>
<sequence length="208" mass="23371">MSSYSDPPIPEALIPSAINGTNTEHKIKFNQAVLFTIPIFLSFTILIVYFIMYLRRRSSNVDWTSFYVGRFNPTNNLSMTERGLHKDLREIFPIVIFGESFAVKDSQCSVCLGDYQTGEKLQQIPACSHTFHMECIDIWLTSHSTCPLCRVFLIPKVSQDWSHQTSDTVPSMENSGEGASAEPESQSTTEAIIHIDNGQEGDGDIREV</sequence>
<dbReference type="InterPro" id="IPR013083">
    <property type="entry name" value="Znf_RING/FYVE/PHD"/>
</dbReference>
<dbReference type="Gene3D" id="3.30.40.10">
    <property type="entry name" value="Zinc/RING finger domain, C3HC4 (zinc finger)"/>
    <property type="match status" value="1"/>
</dbReference>
<evidence type="ECO:0000256" key="11">
    <source>
        <dbReference type="SAM" id="Phobius"/>
    </source>
</evidence>
<organism evidence="13 14">
    <name type="scientific">Cardamine amara subsp. amara</name>
    <dbReference type="NCBI Taxonomy" id="228776"/>
    <lineage>
        <taxon>Eukaryota</taxon>
        <taxon>Viridiplantae</taxon>
        <taxon>Streptophyta</taxon>
        <taxon>Embryophyta</taxon>
        <taxon>Tracheophyta</taxon>
        <taxon>Spermatophyta</taxon>
        <taxon>Magnoliopsida</taxon>
        <taxon>eudicotyledons</taxon>
        <taxon>Gunneridae</taxon>
        <taxon>Pentapetalae</taxon>
        <taxon>rosids</taxon>
        <taxon>malvids</taxon>
        <taxon>Brassicales</taxon>
        <taxon>Brassicaceae</taxon>
        <taxon>Cardamineae</taxon>
        <taxon>Cardamine</taxon>
    </lineage>
</organism>
<dbReference type="GO" id="GO:0061630">
    <property type="term" value="F:ubiquitin protein ligase activity"/>
    <property type="evidence" value="ECO:0007669"/>
    <property type="project" value="UniProtKB-EC"/>
</dbReference>
<feature type="transmembrane region" description="Helical" evidence="11">
    <location>
        <begin position="32"/>
        <end position="54"/>
    </location>
</feature>
<dbReference type="PANTHER" id="PTHR46913">
    <property type="entry name" value="RING-H2 FINGER PROTEIN ATL16"/>
    <property type="match status" value="1"/>
</dbReference>
<keyword evidence="11" id="KW-1133">Transmembrane helix</keyword>
<comment type="caution">
    <text evidence="13">The sequence shown here is derived from an EMBL/GenBank/DDBJ whole genome shotgun (WGS) entry which is preliminary data.</text>
</comment>
<evidence type="ECO:0000256" key="1">
    <source>
        <dbReference type="ARBA" id="ARBA00000900"/>
    </source>
</evidence>
<evidence type="ECO:0000256" key="8">
    <source>
        <dbReference type="ARBA" id="ARBA00022833"/>
    </source>
</evidence>
<evidence type="ECO:0000313" key="13">
    <source>
        <dbReference type="EMBL" id="KAL1198479.1"/>
    </source>
</evidence>
<feature type="compositionally biased region" description="Polar residues" evidence="10">
    <location>
        <begin position="163"/>
        <end position="174"/>
    </location>
</feature>
<keyword evidence="7" id="KW-0833">Ubl conjugation pathway</keyword>
<evidence type="ECO:0000259" key="12">
    <source>
        <dbReference type="PROSITE" id="PS50089"/>
    </source>
</evidence>
<dbReference type="SUPFAM" id="SSF57850">
    <property type="entry name" value="RING/U-box"/>
    <property type="match status" value="1"/>
</dbReference>
<proteinExistence type="predicted"/>
<keyword evidence="11" id="KW-0472">Membrane</keyword>
<protein>
    <recommendedName>
        <fullName evidence="3">RING-type E3 ubiquitin transferase</fullName>
        <ecNumber evidence="3">2.3.2.27</ecNumber>
    </recommendedName>
</protein>
<dbReference type="Pfam" id="PF13639">
    <property type="entry name" value="zf-RING_2"/>
    <property type="match status" value="1"/>
</dbReference>
<dbReference type="PROSITE" id="PS50089">
    <property type="entry name" value="ZF_RING_2"/>
    <property type="match status" value="1"/>
</dbReference>
<comment type="catalytic activity">
    <reaction evidence="1">
        <text>S-ubiquitinyl-[E2 ubiquitin-conjugating enzyme]-L-cysteine + [acceptor protein]-L-lysine = [E2 ubiquitin-conjugating enzyme]-L-cysteine + N(6)-ubiquitinyl-[acceptor protein]-L-lysine.</text>
        <dbReference type="EC" id="2.3.2.27"/>
    </reaction>
</comment>